<proteinExistence type="predicted"/>
<feature type="transmembrane region" description="Helical" evidence="1">
    <location>
        <begin position="37"/>
        <end position="58"/>
    </location>
</feature>
<comment type="caution">
    <text evidence="2">The sequence shown here is derived from an EMBL/GenBank/DDBJ whole genome shotgun (WGS) entry which is preliminary data.</text>
</comment>
<reference evidence="2 3" key="1">
    <citation type="submission" date="2020-08" db="EMBL/GenBank/DDBJ databases">
        <title>Draft genome sequence of Parasphingopyxis sp. GrpM-11.</title>
        <authorList>
            <person name="Oh J."/>
            <person name="Roh D.-H."/>
        </authorList>
    </citation>
    <scope>NUCLEOTIDE SEQUENCE [LARGE SCALE GENOMIC DNA]</scope>
    <source>
        <strain evidence="2 3">GrpM-11</strain>
    </source>
</reference>
<keyword evidence="1" id="KW-1133">Transmembrane helix</keyword>
<name>A0A842HZI9_9SPHN</name>
<organism evidence="2 3">
    <name type="scientific">Parasphingopyxis marina</name>
    <dbReference type="NCBI Taxonomy" id="2761622"/>
    <lineage>
        <taxon>Bacteria</taxon>
        <taxon>Pseudomonadati</taxon>
        <taxon>Pseudomonadota</taxon>
        <taxon>Alphaproteobacteria</taxon>
        <taxon>Sphingomonadales</taxon>
        <taxon>Sphingomonadaceae</taxon>
        <taxon>Parasphingopyxis</taxon>
    </lineage>
</organism>
<keyword evidence="1" id="KW-0472">Membrane</keyword>
<gene>
    <name evidence="2" type="ORF">H6P80_06925</name>
</gene>
<evidence type="ECO:0000313" key="2">
    <source>
        <dbReference type="EMBL" id="MBC2777350.1"/>
    </source>
</evidence>
<keyword evidence="3" id="KW-1185">Reference proteome</keyword>
<protein>
    <submittedName>
        <fullName evidence="2">Uncharacterized protein</fullName>
    </submittedName>
</protein>
<accession>A0A842HZI9</accession>
<dbReference type="EMBL" id="JACJVJ010000001">
    <property type="protein sequence ID" value="MBC2777350.1"/>
    <property type="molecule type" value="Genomic_DNA"/>
</dbReference>
<evidence type="ECO:0000256" key="1">
    <source>
        <dbReference type="SAM" id="Phobius"/>
    </source>
</evidence>
<dbReference type="RefSeq" id="WP_185800565.1">
    <property type="nucleotide sequence ID" value="NZ_JACJVJ010000001.1"/>
</dbReference>
<keyword evidence="1" id="KW-0812">Transmembrane</keyword>
<evidence type="ECO:0000313" key="3">
    <source>
        <dbReference type="Proteomes" id="UP000564378"/>
    </source>
</evidence>
<dbReference type="Proteomes" id="UP000564378">
    <property type="component" value="Unassembled WGS sequence"/>
</dbReference>
<sequence length="60" mass="6589">MEAYFAAAAGLLALAGWSAWMDRRRNNRTSLDRVGWVSWPLVMVLSLVGALMMVILAAHA</sequence>
<dbReference type="AlphaFoldDB" id="A0A842HZI9"/>